<feature type="compositionally biased region" description="Polar residues" evidence="1">
    <location>
        <begin position="60"/>
        <end position="69"/>
    </location>
</feature>
<reference evidence="2 3" key="1">
    <citation type="submission" date="2019-09" db="EMBL/GenBank/DDBJ databases">
        <title>Genome sequence of Hymenobacter sp. M3.</title>
        <authorList>
            <person name="Srinivasan S."/>
        </authorList>
    </citation>
    <scope>NUCLEOTIDE SEQUENCE [LARGE SCALE GENOMIC DNA]</scope>
    <source>
        <strain evidence="2 3">M3</strain>
    </source>
</reference>
<evidence type="ECO:0000313" key="2">
    <source>
        <dbReference type="EMBL" id="KAA9327131.1"/>
    </source>
</evidence>
<accession>A0A7L4ZSQ9</accession>
<keyword evidence="3" id="KW-1185">Reference proteome</keyword>
<dbReference type="AlphaFoldDB" id="A0A7L4ZSQ9"/>
<dbReference type="Proteomes" id="UP000326380">
    <property type="component" value="Unassembled WGS sequence"/>
</dbReference>
<comment type="caution">
    <text evidence="2">The sequence shown here is derived from an EMBL/GenBank/DDBJ whole genome shotgun (WGS) entry which is preliminary data.</text>
</comment>
<feature type="compositionally biased region" description="Low complexity" evidence="1">
    <location>
        <begin position="22"/>
        <end position="35"/>
    </location>
</feature>
<feature type="region of interest" description="Disordered" evidence="1">
    <location>
        <begin position="1"/>
        <end position="85"/>
    </location>
</feature>
<evidence type="ECO:0000313" key="3">
    <source>
        <dbReference type="Proteomes" id="UP000326380"/>
    </source>
</evidence>
<proteinExistence type="predicted"/>
<organism evidence="2 3">
    <name type="scientific">Hymenobacter busanensis</name>
    <dbReference type="NCBI Taxonomy" id="2607656"/>
    <lineage>
        <taxon>Bacteria</taxon>
        <taxon>Pseudomonadati</taxon>
        <taxon>Bacteroidota</taxon>
        <taxon>Cytophagia</taxon>
        <taxon>Cytophagales</taxon>
        <taxon>Hymenobacteraceae</taxon>
        <taxon>Hymenobacter</taxon>
    </lineage>
</organism>
<gene>
    <name evidence="2" type="ORF">F0P96_18000</name>
</gene>
<evidence type="ECO:0000256" key="1">
    <source>
        <dbReference type="SAM" id="MobiDB-lite"/>
    </source>
</evidence>
<dbReference type="EMBL" id="VTWU01000007">
    <property type="protein sequence ID" value="KAA9327131.1"/>
    <property type="molecule type" value="Genomic_DNA"/>
</dbReference>
<protein>
    <submittedName>
        <fullName evidence="2">Uncharacterized protein</fullName>
    </submittedName>
</protein>
<dbReference type="RefSeq" id="WP_151080349.1">
    <property type="nucleotide sequence ID" value="NZ_CP047647.1"/>
</dbReference>
<sequence length="85" mass="8886">MAEQPANGAEQQEDFQAMTRPGSQSSSGMSTQTDDSLLDALQREQQAQGQQPIVPAIEAQATNSAQAESSPLGRNPEATTGPVTD</sequence>
<name>A0A7L4ZSQ9_9BACT</name>